<proteinExistence type="predicted"/>
<name>A0AAN9JCE4_CLITE</name>
<evidence type="ECO:0000313" key="1">
    <source>
        <dbReference type="EMBL" id="KAK7295679.1"/>
    </source>
</evidence>
<keyword evidence="2" id="KW-1185">Reference proteome</keyword>
<dbReference type="EMBL" id="JAYKXN010000004">
    <property type="protein sequence ID" value="KAK7295679.1"/>
    <property type="molecule type" value="Genomic_DNA"/>
</dbReference>
<sequence>MGSPHLKRTRHNQVSTVFEILVETVTWLGHNMWSESDEYGFPMLSGSELGQYGFPVLSGNLFEKVSIVAQHKSSVYLVLKFSRHCYLSGILYSGSESDEYGFPVLSGNLFEKVSIVAQ</sequence>
<comment type="caution">
    <text evidence="1">The sequence shown here is derived from an EMBL/GenBank/DDBJ whole genome shotgun (WGS) entry which is preliminary data.</text>
</comment>
<dbReference type="AlphaFoldDB" id="A0AAN9JCE4"/>
<protein>
    <submittedName>
        <fullName evidence="1">Uncharacterized protein</fullName>
    </submittedName>
</protein>
<gene>
    <name evidence="1" type="ORF">RJT34_18590</name>
</gene>
<accession>A0AAN9JCE4</accession>
<reference evidence="1 2" key="1">
    <citation type="submission" date="2024-01" db="EMBL/GenBank/DDBJ databases">
        <title>The genomes of 5 underutilized Papilionoideae crops provide insights into root nodulation and disease resistance.</title>
        <authorList>
            <person name="Yuan L."/>
        </authorList>
    </citation>
    <scope>NUCLEOTIDE SEQUENCE [LARGE SCALE GENOMIC DNA]</scope>
    <source>
        <strain evidence="1">LY-2023</strain>
        <tissue evidence="1">Leaf</tissue>
    </source>
</reference>
<organism evidence="1 2">
    <name type="scientific">Clitoria ternatea</name>
    <name type="common">Butterfly pea</name>
    <dbReference type="NCBI Taxonomy" id="43366"/>
    <lineage>
        <taxon>Eukaryota</taxon>
        <taxon>Viridiplantae</taxon>
        <taxon>Streptophyta</taxon>
        <taxon>Embryophyta</taxon>
        <taxon>Tracheophyta</taxon>
        <taxon>Spermatophyta</taxon>
        <taxon>Magnoliopsida</taxon>
        <taxon>eudicotyledons</taxon>
        <taxon>Gunneridae</taxon>
        <taxon>Pentapetalae</taxon>
        <taxon>rosids</taxon>
        <taxon>fabids</taxon>
        <taxon>Fabales</taxon>
        <taxon>Fabaceae</taxon>
        <taxon>Papilionoideae</taxon>
        <taxon>50 kb inversion clade</taxon>
        <taxon>NPAAA clade</taxon>
        <taxon>indigoferoid/millettioid clade</taxon>
        <taxon>Phaseoleae</taxon>
        <taxon>Clitoria</taxon>
    </lineage>
</organism>
<evidence type="ECO:0000313" key="2">
    <source>
        <dbReference type="Proteomes" id="UP001359559"/>
    </source>
</evidence>
<dbReference type="Proteomes" id="UP001359559">
    <property type="component" value="Unassembled WGS sequence"/>
</dbReference>